<name>A0A2K3MPW0_TRIPR</name>
<feature type="region of interest" description="Disordered" evidence="1">
    <location>
        <begin position="200"/>
        <end position="226"/>
    </location>
</feature>
<feature type="compositionally biased region" description="Basic residues" evidence="1">
    <location>
        <begin position="206"/>
        <end position="215"/>
    </location>
</feature>
<proteinExistence type="predicted"/>
<accession>A0A2K3MPW0</accession>
<dbReference type="EMBL" id="ASHM01010967">
    <property type="protein sequence ID" value="PNX92858.1"/>
    <property type="molecule type" value="Genomic_DNA"/>
</dbReference>
<evidence type="ECO:0000313" key="3">
    <source>
        <dbReference type="Proteomes" id="UP000236291"/>
    </source>
</evidence>
<dbReference type="ExpressionAtlas" id="A0A2K3MPW0">
    <property type="expression patterns" value="baseline"/>
</dbReference>
<organism evidence="2 3">
    <name type="scientific">Trifolium pratense</name>
    <name type="common">Red clover</name>
    <dbReference type="NCBI Taxonomy" id="57577"/>
    <lineage>
        <taxon>Eukaryota</taxon>
        <taxon>Viridiplantae</taxon>
        <taxon>Streptophyta</taxon>
        <taxon>Embryophyta</taxon>
        <taxon>Tracheophyta</taxon>
        <taxon>Spermatophyta</taxon>
        <taxon>Magnoliopsida</taxon>
        <taxon>eudicotyledons</taxon>
        <taxon>Gunneridae</taxon>
        <taxon>Pentapetalae</taxon>
        <taxon>rosids</taxon>
        <taxon>fabids</taxon>
        <taxon>Fabales</taxon>
        <taxon>Fabaceae</taxon>
        <taxon>Papilionoideae</taxon>
        <taxon>50 kb inversion clade</taxon>
        <taxon>NPAAA clade</taxon>
        <taxon>Hologalegina</taxon>
        <taxon>IRL clade</taxon>
        <taxon>Trifolieae</taxon>
        <taxon>Trifolium</taxon>
    </lineage>
</organism>
<reference evidence="2 3" key="2">
    <citation type="journal article" date="2017" name="Front. Plant Sci.">
        <title>Gene Classification and Mining of Molecular Markers Useful in Red Clover (Trifolium pratense) Breeding.</title>
        <authorList>
            <person name="Istvanek J."/>
            <person name="Dluhosova J."/>
            <person name="Dluhos P."/>
            <person name="Patkova L."/>
            <person name="Nedelnik J."/>
            <person name="Repkova J."/>
        </authorList>
    </citation>
    <scope>NUCLEOTIDE SEQUENCE [LARGE SCALE GENOMIC DNA]</scope>
    <source>
        <strain evidence="3">cv. Tatra</strain>
        <tissue evidence="2">Young leaves</tissue>
    </source>
</reference>
<dbReference type="Proteomes" id="UP000236291">
    <property type="component" value="Unassembled WGS sequence"/>
</dbReference>
<sequence>MVETSLICAWPCMTAITTPATATKHKSFAQALLKLSVPRMRISFHCKSIGHSVNVCKKLHPKETRAGEERMKVPSAVPKPTVTKHYVEKTTKAIPIPVVNVEDEIKQFPIIQAADRDAEITANENNSQTVPFIQAAPAENQVHNFAPILEKILEHELIEQPVVEDNSDEDFDDDHTVVQNDIKIIRQAWADMVEQEQPFTPYISKQQKKRDKKKASSAGKPYHTRSKDCSHVVKEIWMKPVLGNPTTCLQLKLTRLKLAFREWNKALFGNIDTTVKLATEEMNGDKALWKWLGSLLQFTIDRSTTDTIFDNCPLWWSALMHSLAMAAFSHVFHTIWMARNGIRFNNALITSRRKDEDFMGCFAKNLDNVIVLHAEVMRLNAARPHIYRKGTRCADTLANHGRLVKDST</sequence>
<reference evidence="2 3" key="1">
    <citation type="journal article" date="2014" name="Am. J. Bot.">
        <title>Genome assembly and annotation for red clover (Trifolium pratense; Fabaceae).</title>
        <authorList>
            <person name="Istvanek J."/>
            <person name="Jaros M."/>
            <person name="Krenek A."/>
            <person name="Repkova J."/>
        </authorList>
    </citation>
    <scope>NUCLEOTIDE SEQUENCE [LARGE SCALE GENOMIC DNA]</scope>
    <source>
        <strain evidence="3">cv. Tatra</strain>
        <tissue evidence="2">Young leaves</tissue>
    </source>
</reference>
<evidence type="ECO:0000256" key="1">
    <source>
        <dbReference type="SAM" id="MobiDB-lite"/>
    </source>
</evidence>
<evidence type="ECO:0000313" key="2">
    <source>
        <dbReference type="EMBL" id="PNX92858.1"/>
    </source>
</evidence>
<dbReference type="AlphaFoldDB" id="A0A2K3MPW0"/>
<comment type="caution">
    <text evidence="2">The sequence shown here is derived from an EMBL/GenBank/DDBJ whole genome shotgun (WGS) entry which is preliminary data.</text>
</comment>
<protein>
    <submittedName>
        <fullName evidence="2">Uncharacterized protein</fullName>
    </submittedName>
</protein>
<gene>
    <name evidence="2" type="ORF">L195_g016001</name>
</gene>